<dbReference type="Pfam" id="PF15072">
    <property type="entry name" value="HROB"/>
    <property type="match status" value="1"/>
</dbReference>
<dbReference type="OrthoDB" id="21443at2759"/>
<feature type="domain" description="Homologous recombination OB-fold protein OB-fold" evidence="1">
    <location>
        <begin position="218"/>
        <end position="299"/>
    </location>
</feature>
<dbReference type="RefSeq" id="XP_055881824.1">
    <property type="nucleotide sequence ID" value="XM_056025849.1"/>
</dbReference>
<evidence type="ECO:0000313" key="3">
    <source>
        <dbReference type="RefSeq" id="XP_055881824.1"/>
    </source>
</evidence>
<sequence>MYRWVEYNSKLYTTTSSVPASAPNPINQLPTMNELDEVPTQIELNKAIDNMTASKAPGCDGIPPDILKQCKTTPSRPLHKLLCKCWQEGAVPQDLRYAGMSSGSEASQVCITHKQKTCKRKFPGPAGVLPPSFPDYVLKDTLNKTVDVLHMANNKKLKSEDEVPDVNSYLTATDDIFTSQVWRSLLIDLGPNASTVLDTFSIRASLLKACKKLLHRGKIPLMFGIIESIDMQGSDISFVIRDPSGRMKGSLHCDLIKEPETALHAGSVVILRQVSVISPSLRTHYLNVTPANVVQVYTTNKKYGVIGYSFVDTKLNFTNSAGKILSLIDFIKNSEYELNLPVKPVGEKVTAFTSSNSSLKSAFTETKYTKSEIHTPNSNAYTHSISFENTDCNLFPLDDDDTILQMCDAVYLNQSHNKAKLNTAPHTCASNAGYNDCKQASLNTMSNRITRRLDGTHLDLNTPQHIPFLTAFRVTSTEKEVNEGIDVLRKVNKPDTSTHAADTNILKQIERESGVQLKHSDQTFKSQELFPLWENGYTLTRFIRWLYQDFFLDITTDLLLSQLSEDF</sequence>
<accession>A0A9W3A3R6</accession>
<protein>
    <submittedName>
        <fullName evidence="3">Uncharacterized protein LOC106053748 isoform X1</fullName>
    </submittedName>
</protein>
<gene>
    <name evidence="3" type="primary">LOC106053748</name>
</gene>
<proteinExistence type="predicted"/>
<dbReference type="InterPro" id="IPR058570">
    <property type="entry name" value="HROB_OB"/>
</dbReference>
<dbReference type="Proteomes" id="UP001165740">
    <property type="component" value="Chromosome 4"/>
</dbReference>
<dbReference type="GeneID" id="106053748"/>
<dbReference type="GO" id="GO:0000725">
    <property type="term" value="P:recombinational repair"/>
    <property type="evidence" value="ECO:0007669"/>
    <property type="project" value="InterPro"/>
</dbReference>
<dbReference type="PANTHER" id="PTHR14523:SF1">
    <property type="entry name" value="HOMOLOGOUS RECOMBINATION OB-FOLD PROTEIN"/>
    <property type="match status" value="1"/>
</dbReference>
<evidence type="ECO:0000259" key="1">
    <source>
        <dbReference type="Pfam" id="PF15072"/>
    </source>
</evidence>
<reference evidence="3" key="1">
    <citation type="submission" date="2025-08" db="UniProtKB">
        <authorList>
            <consortium name="RefSeq"/>
        </authorList>
    </citation>
    <scope>IDENTIFICATION</scope>
</reference>
<evidence type="ECO:0000313" key="2">
    <source>
        <dbReference type="Proteomes" id="UP001165740"/>
    </source>
</evidence>
<keyword evidence="2" id="KW-1185">Reference proteome</keyword>
<dbReference type="InterPro" id="IPR028045">
    <property type="entry name" value="HROB"/>
</dbReference>
<dbReference type="AlphaFoldDB" id="A0A9W3A3R6"/>
<organism evidence="2 3">
    <name type="scientific">Biomphalaria glabrata</name>
    <name type="common">Bloodfluke planorb</name>
    <name type="synonym">Freshwater snail</name>
    <dbReference type="NCBI Taxonomy" id="6526"/>
    <lineage>
        <taxon>Eukaryota</taxon>
        <taxon>Metazoa</taxon>
        <taxon>Spiralia</taxon>
        <taxon>Lophotrochozoa</taxon>
        <taxon>Mollusca</taxon>
        <taxon>Gastropoda</taxon>
        <taxon>Heterobranchia</taxon>
        <taxon>Euthyneura</taxon>
        <taxon>Panpulmonata</taxon>
        <taxon>Hygrophila</taxon>
        <taxon>Lymnaeoidea</taxon>
        <taxon>Planorbidae</taxon>
        <taxon>Biomphalaria</taxon>
    </lineage>
</organism>
<name>A0A9W3A3R6_BIOGL</name>
<dbReference type="PANTHER" id="PTHR14523">
    <property type="entry name" value="UNCHARACTERIZED PROTEIN C17ORF53 HOMOLOG"/>
    <property type="match status" value="1"/>
</dbReference>